<comment type="caution">
    <text evidence="2">The sequence shown here is derived from an EMBL/GenBank/DDBJ whole genome shotgun (WGS) entry which is preliminary data.</text>
</comment>
<sequence length="114" mass="12436">MNHGLSDDTVHRIVEVLGHFPELEKAVLFGSRAKGTYRRGSDIDLALVGTALDWLTIGRIYDALDDLLLPYRFSLIQFDQGTDPDVAAHISRVGIVLFERGNVGVGTGASVSIR</sequence>
<dbReference type="Gene3D" id="3.30.460.10">
    <property type="entry name" value="Beta Polymerase, domain 2"/>
    <property type="match status" value="1"/>
</dbReference>
<name>A0A1J5SDH1_9ZZZZ</name>
<dbReference type="Pfam" id="PF18765">
    <property type="entry name" value="Polbeta"/>
    <property type="match status" value="1"/>
</dbReference>
<dbReference type="InterPro" id="IPR043519">
    <property type="entry name" value="NT_sf"/>
</dbReference>
<proteinExistence type="predicted"/>
<dbReference type="EMBL" id="MLJW01000043">
    <property type="protein sequence ID" value="OIR06521.1"/>
    <property type="molecule type" value="Genomic_DNA"/>
</dbReference>
<dbReference type="InterPro" id="IPR041633">
    <property type="entry name" value="Polbeta"/>
</dbReference>
<reference evidence="2" key="1">
    <citation type="submission" date="2016-10" db="EMBL/GenBank/DDBJ databases">
        <title>Sequence of Gallionella enrichment culture.</title>
        <authorList>
            <person name="Poehlein A."/>
            <person name="Muehling M."/>
            <person name="Daniel R."/>
        </authorList>
    </citation>
    <scope>NUCLEOTIDE SEQUENCE</scope>
</reference>
<dbReference type="AlphaFoldDB" id="A0A1J5SDH1"/>
<evidence type="ECO:0000259" key="1">
    <source>
        <dbReference type="Pfam" id="PF18765"/>
    </source>
</evidence>
<dbReference type="SUPFAM" id="SSF81301">
    <property type="entry name" value="Nucleotidyltransferase"/>
    <property type="match status" value="1"/>
</dbReference>
<keyword evidence="2" id="KW-0808">Transferase</keyword>
<evidence type="ECO:0000313" key="2">
    <source>
        <dbReference type="EMBL" id="OIR06521.1"/>
    </source>
</evidence>
<protein>
    <submittedName>
        <fullName evidence="2">Nucleotidyltransferase domain protein</fullName>
    </submittedName>
</protein>
<dbReference type="GO" id="GO:0016740">
    <property type="term" value="F:transferase activity"/>
    <property type="evidence" value="ECO:0007669"/>
    <property type="project" value="UniProtKB-KW"/>
</dbReference>
<dbReference type="CDD" id="cd05403">
    <property type="entry name" value="NT_KNTase_like"/>
    <property type="match status" value="1"/>
</dbReference>
<accession>A0A1J5SDH1</accession>
<organism evidence="2">
    <name type="scientific">mine drainage metagenome</name>
    <dbReference type="NCBI Taxonomy" id="410659"/>
    <lineage>
        <taxon>unclassified sequences</taxon>
        <taxon>metagenomes</taxon>
        <taxon>ecological metagenomes</taxon>
    </lineage>
</organism>
<feature type="domain" description="Polymerase beta nucleotidyltransferase" evidence="1">
    <location>
        <begin position="13"/>
        <end position="100"/>
    </location>
</feature>
<gene>
    <name evidence="2" type="ORF">GALL_114390</name>
</gene>